<evidence type="ECO:0000256" key="11">
    <source>
        <dbReference type="SAM" id="Phobius"/>
    </source>
</evidence>
<evidence type="ECO:0000256" key="3">
    <source>
        <dbReference type="ARBA" id="ARBA00022448"/>
    </source>
</evidence>
<gene>
    <name evidence="13" type="ORF">GCM10007350_25090</name>
</gene>
<dbReference type="EMBL" id="BMYO01000006">
    <property type="protein sequence ID" value="GHD65015.1"/>
    <property type="molecule type" value="Genomic_DNA"/>
</dbReference>
<dbReference type="Gene3D" id="3.30.1150.10">
    <property type="match status" value="1"/>
</dbReference>
<evidence type="ECO:0000256" key="5">
    <source>
        <dbReference type="ARBA" id="ARBA00022519"/>
    </source>
</evidence>
<keyword evidence="14" id="KW-1185">Reference proteome</keyword>
<feature type="compositionally biased region" description="Pro residues" evidence="10">
    <location>
        <begin position="70"/>
        <end position="81"/>
    </location>
</feature>
<name>A0ABQ3H328_9NEIS</name>
<evidence type="ECO:0000256" key="10">
    <source>
        <dbReference type="SAM" id="MobiDB-lite"/>
    </source>
</evidence>
<dbReference type="Pfam" id="PF13103">
    <property type="entry name" value="TonB_2"/>
    <property type="match status" value="1"/>
</dbReference>
<comment type="caution">
    <text evidence="13">The sequence shown here is derived from an EMBL/GenBank/DDBJ whole genome shotgun (WGS) entry which is preliminary data.</text>
</comment>
<feature type="transmembrane region" description="Helical" evidence="11">
    <location>
        <begin position="15"/>
        <end position="37"/>
    </location>
</feature>
<comment type="similarity">
    <text evidence="2">Belongs to the TonB family.</text>
</comment>
<keyword evidence="6 11" id="KW-0812">Transmembrane</keyword>
<evidence type="ECO:0000256" key="1">
    <source>
        <dbReference type="ARBA" id="ARBA00004383"/>
    </source>
</evidence>
<feature type="compositionally biased region" description="Polar residues" evidence="10">
    <location>
        <begin position="177"/>
        <end position="195"/>
    </location>
</feature>
<dbReference type="PANTHER" id="PTHR33446">
    <property type="entry name" value="PROTEIN TONB-RELATED"/>
    <property type="match status" value="1"/>
</dbReference>
<proteinExistence type="inferred from homology"/>
<evidence type="ECO:0000259" key="12">
    <source>
        <dbReference type="PROSITE" id="PS52015"/>
    </source>
</evidence>
<dbReference type="InterPro" id="IPR006260">
    <property type="entry name" value="TonB/TolA_C"/>
</dbReference>
<evidence type="ECO:0000313" key="13">
    <source>
        <dbReference type="EMBL" id="GHD65015.1"/>
    </source>
</evidence>
<evidence type="ECO:0000256" key="9">
    <source>
        <dbReference type="ARBA" id="ARBA00023136"/>
    </source>
</evidence>
<reference evidence="14" key="1">
    <citation type="journal article" date="2019" name="Int. J. Syst. Evol. Microbiol.">
        <title>The Global Catalogue of Microorganisms (GCM) 10K type strain sequencing project: providing services to taxonomists for standard genome sequencing and annotation.</title>
        <authorList>
            <consortium name="The Broad Institute Genomics Platform"/>
            <consortium name="The Broad Institute Genome Sequencing Center for Infectious Disease"/>
            <person name="Wu L."/>
            <person name="Ma J."/>
        </authorList>
    </citation>
    <scope>NUCLEOTIDE SEQUENCE [LARGE SCALE GENOMIC DNA]</scope>
    <source>
        <strain evidence="14">KCTC 23701</strain>
    </source>
</reference>
<keyword evidence="5" id="KW-0997">Cell inner membrane</keyword>
<sequence>MIDHRQRHPEERRTLAFVLAAAVHVLFAVFLMVSVQWQTKKPQPVEVELWGGPPPAPAQHEVAKPEPQPKAEPTPPPATPEPKPEPLPEKKADIAVEKVKPTPKPKPTPVPTPTPAPTPKPTPVPKPTPAPKPTPEPKKAAPKAKPQSEFDQLLSTSNNTPSAGAKPGGKGNNPNATVNTGPGSGNGTSPISSKGLTDYRSKVGQLIRSKLVYPDDKGNPAAGLKISVLPDGTISNVTVVKSSGIAAYDEAAQRAVMALGRMPPLPEGQPFSGQYREWNINFRLKD</sequence>
<keyword evidence="9 11" id="KW-0472">Membrane</keyword>
<feature type="compositionally biased region" description="Basic and acidic residues" evidence="10">
    <location>
        <begin position="82"/>
        <end position="100"/>
    </location>
</feature>
<evidence type="ECO:0000256" key="8">
    <source>
        <dbReference type="ARBA" id="ARBA00022989"/>
    </source>
</evidence>
<keyword evidence="4" id="KW-1003">Cell membrane</keyword>
<evidence type="ECO:0000256" key="6">
    <source>
        <dbReference type="ARBA" id="ARBA00022692"/>
    </source>
</evidence>
<organism evidence="13 14">
    <name type="scientific">Jeongeupia chitinilytica</name>
    <dbReference type="NCBI Taxonomy" id="1041641"/>
    <lineage>
        <taxon>Bacteria</taxon>
        <taxon>Pseudomonadati</taxon>
        <taxon>Pseudomonadota</taxon>
        <taxon>Betaproteobacteria</taxon>
        <taxon>Neisseriales</taxon>
        <taxon>Chitinibacteraceae</taxon>
        <taxon>Jeongeupia</taxon>
    </lineage>
</organism>
<dbReference type="PRINTS" id="PR01217">
    <property type="entry name" value="PRICHEXTENSN"/>
</dbReference>
<feature type="region of interest" description="Disordered" evidence="10">
    <location>
        <begin position="46"/>
        <end position="196"/>
    </location>
</feature>
<accession>A0ABQ3H328</accession>
<evidence type="ECO:0000256" key="4">
    <source>
        <dbReference type="ARBA" id="ARBA00022475"/>
    </source>
</evidence>
<feature type="compositionally biased region" description="Pro residues" evidence="10">
    <location>
        <begin position="102"/>
        <end position="134"/>
    </location>
</feature>
<keyword evidence="8 11" id="KW-1133">Transmembrane helix</keyword>
<dbReference type="InterPro" id="IPR051045">
    <property type="entry name" value="TonB-dependent_transducer"/>
</dbReference>
<keyword evidence="3" id="KW-0813">Transport</keyword>
<feature type="domain" description="TonB C-terminal" evidence="12">
    <location>
        <begin position="194"/>
        <end position="286"/>
    </location>
</feature>
<dbReference type="RefSeq" id="WP_189461226.1">
    <property type="nucleotide sequence ID" value="NZ_BMYO01000006.1"/>
</dbReference>
<evidence type="ECO:0000256" key="7">
    <source>
        <dbReference type="ARBA" id="ARBA00022927"/>
    </source>
</evidence>
<feature type="compositionally biased region" description="Polar residues" evidence="10">
    <location>
        <begin position="149"/>
        <end position="162"/>
    </location>
</feature>
<dbReference type="NCBIfam" id="TIGR01352">
    <property type="entry name" value="tonB_Cterm"/>
    <property type="match status" value="1"/>
</dbReference>
<dbReference type="InterPro" id="IPR037682">
    <property type="entry name" value="TonB_C"/>
</dbReference>
<keyword evidence="7" id="KW-0653">Protein transport</keyword>
<comment type="subcellular location">
    <subcellularLocation>
        <location evidence="1">Cell inner membrane</location>
        <topology evidence="1">Single-pass membrane protein</topology>
        <orientation evidence="1">Periplasmic side</orientation>
    </subcellularLocation>
</comment>
<evidence type="ECO:0000313" key="14">
    <source>
        <dbReference type="Proteomes" id="UP000604737"/>
    </source>
</evidence>
<dbReference type="PROSITE" id="PS52015">
    <property type="entry name" value="TONB_CTD"/>
    <property type="match status" value="1"/>
</dbReference>
<evidence type="ECO:0000256" key="2">
    <source>
        <dbReference type="ARBA" id="ARBA00006555"/>
    </source>
</evidence>
<protein>
    <recommendedName>
        <fullName evidence="12">TonB C-terminal domain-containing protein</fullName>
    </recommendedName>
</protein>
<dbReference type="Proteomes" id="UP000604737">
    <property type="component" value="Unassembled WGS sequence"/>
</dbReference>
<dbReference type="SUPFAM" id="SSF74653">
    <property type="entry name" value="TolA/TonB C-terminal domain"/>
    <property type="match status" value="1"/>
</dbReference>